<keyword evidence="8" id="KW-0342">GTP-binding</keyword>
<accession>A0A7J6MCU9</accession>
<feature type="region of interest" description="Disordered" evidence="11">
    <location>
        <begin position="830"/>
        <end position="878"/>
    </location>
</feature>
<evidence type="ECO:0000313" key="16">
    <source>
        <dbReference type="Proteomes" id="UP000570595"/>
    </source>
</evidence>
<feature type="transmembrane region" description="Helical" evidence="12">
    <location>
        <begin position="25"/>
        <end position="52"/>
    </location>
</feature>
<dbReference type="Pfam" id="PF01846">
    <property type="entry name" value="FF"/>
    <property type="match status" value="1"/>
</dbReference>
<name>A0A7J6MCU9_PEROL</name>
<dbReference type="InterPro" id="IPR001202">
    <property type="entry name" value="WW_dom"/>
</dbReference>
<reference evidence="15 16" key="1">
    <citation type="submission" date="2020-04" db="EMBL/GenBank/DDBJ databases">
        <title>Perkinsus olseni comparative genomics.</title>
        <authorList>
            <person name="Bogema D.R."/>
        </authorList>
    </citation>
    <scope>NUCLEOTIDE SEQUENCE [LARGE SCALE GENOMIC DNA]</scope>
    <source>
        <strain evidence="15">ATCC PRA-179</strain>
    </source>
</reference>
<evidence type="ECO:0000256" key="2">
    <source>
        <dbReference type="ARBA" id="ARBA00005619"/>
    </source>
</evidence>
<evidence type="ECO:0000256" key="1">
    <source>
        <dbReference type="ARBA" id="ARBA00004389"/>
    </source>
</evidence>
<organism evidence="15 16">
    <name type="scientific">Perkinsus olseni</name>
    <name type="common">Perkinsus atlanticus</name>
    <dbReference type="NCBI Taxonomy" id="32597"/>
    <lineage>
        <taxon>Eukaryota</taxon>
        <taxon>Sar</taxon>
        <taxon>Alveolata</taxon>
        <taxon>Perkinsozoa</taxon>
        <taxon>Perkinsea</taxon>
        <taxon>Perkinsida</taxon>
        <taxon>Perkinsidae</taxon>
        <taxon>Perkinsus</taxon>
    </lineage>
</organism>
<evidence type="ECO:0000256" key="9">
    <source>
        <dbReference type="ARBA" id="ARBA00023136"/>
    </source>
</evidence>
<keyword evidence="4 12" id="KW-0812">Transmembrane</keyword>
<keyword evidence="9 12" id="KW-0472">Membrane</keyword>
<evidence type="ECO:0000313" key="15">
    <source>
        <dbReference type="EMBL" id="KAF4669418.1"/>
    </source>
</evidence>
<evidence type="ECO:0000256" key="11">
    <source>
        <dbReference type="SAM" id="MobiDB-lite"/>
    </source>
</evidence>
<dbReference type="InterPro" id="IPR019009">
    <property type="entry name" value="SRP_receptor_beta_su"/>
</dbReference>
<feature type="compositionally biased region" description="Acidic residues" evidence="11">
    <location>
        <begin position="1313"/>
        <end position="1324"/>
    </location>
</feature>
<dbReference type="InterPro" id="IPR000253">
    <property type="entry name" value="FHA_dom"/>
</dbReference>
<comment type="caution">
    <text evidence="15">The sequence shown here is derived from an EMBL/GenBank/DDBJ whole genome shotgun (WGS) entry which is preliminary data.</text>
</comment>
<keyword evidence="6" id="KW-0256">Endoplasmic reticulum</keyword>
<dbReference type="Proteomes" id="UP000570595">
    <property type="component" value="Unassembled WGS sequence"/>
</dbReference>
<dbReference type="Pfam" id="PF09439">
    <property type="entry name" value="SRPRB"/>
    <property type="match status" value="1"/>
</dbReference>
<dbReference type="InterPro" id="IPR002713">
    <property type="entry name" value="FF_domain"/>
</dbReference>
<feature type="compositionally biased region" description="Polar residues" evidence="11">
    <location>
        <begin position="1277"/>
        <end position="1287"/>
    </location>
</feature>
<evidence type="ECO:0000256" key="8">
    <source>
        <dbReference type="ARBA" id="ARBA00023134"/>
    </source>
</evidence>
<feature type="region of interest" description="Disordered" evidence="11">
    <location>
        <begin position="282"/>
        <end position="301"/>
    </location>
</feature>
<feature type="region of interest" description="Disordered" evidence="11">
    <location>
        <begin position="1274"/>
        <end position="1364"/>
    </location>
</feature>
<evidence type="ECO:0000256" key="10">
    <source>
        <dbReference type="ARBA" id="ARBA00023170"/>
    </source>
</evidence>
<evidence type="ECO:0000256" key="7">
    <source>
        <dbReference type="ARBA" id="ARBA00022989"/>
    </source>
</evidence>
<dbReference type="Gene3D" id="2.20.70.10">
    <property type="match status" value="1"/>
</dbReference>
<feature type="compositionally biased region" description="Basic and acidic residues" evidence="11">
    <location>
        <begin position="830"/>
        <end position="866"/>
    </location>
</feature>
<feature type="domain" description="FHA" evidence="13">
    <location>
        <begin position="728"/>
        <end position="782"/>
    </location>
</feature>
<dbReference type="Gene3D" id="2.60.200.20">
    <property type="match status" value="1"/>
</dbReference>
<dbReference type="GO" id="GO:0005525">
    <property type="term" value="F:GTP binding"/>
    <property type="evidence" value="ECO:0007669"/>
    <property type="project" value="UniProtKB-KW"/>
</dbReference>
<keyword evidence="7 12" id="KW-1133">Transmembrane helix</keyword>
<evidence type="ECO:0000256" key="4">
    <source>
        <dbReference type="ARBA" id="ARBA00022692"/>
    </source>
</evidence>
<dbReference type="Gene3D" id="1.10.10.440">
    <property type="entry name" value="FF domain"/>
    <property type="match status" value="1"/>
</dbReference>
<dbReference type="PROSITE" id="PS50006">
    <property type="entry name" value="FHA_DOMAIN"/>
    <property type="match status" value="1"/>
</dbReference>
<dbReference type="PANTHER" id="PTHR23308">
    <property type="entry name" value="NUCLEAR INHIBITOR OF PROTEIN PHOSPHATASE-1"/>
    <property type="match status" value="1"/>
</dbReference>
<dbReference type="InterPro" id="IPR050923">
    <property type="entry name" value="Cell_Proc_Reg/RNA_Proc"/>
</dbReference>
<dbReference type="PROSITE" id="PS01159">
    <property type="entry name" value="WW_DOMAIN_1"/>
    <property type="match status" value="1"/>
</dbReference>
<dbReference type="InterPro" id="IPR036517">
    <property type="entry name" value="FF_domain_sf"/>
</dbReference>
<keyword evidence="5" id="KW-0547">Nucleotide-binding</keyword>
<keyword evidence="10" id="KW-0675">Receptor</keyword>
<feature type="region of interest" description="Disordered" evidence="11">
    <location>
        <begin position="1081"/>
        <end position="1111"/>
    </location>
</feature>
<dbReference type="PROSITE" id="PS50020">
    <property type="entry name" value="WW_DOMAIN_2"/>
    <property type="match status" value="1"/>
</dbReference>
<comment type="similarity">
    <text evidence="2">Belongs to the SRP receptor beta subunit family.</text>
</comment>
<dbReference type="SMART" id="SM00240">
    <property type="entry name" value="FHA"/>
    <property type="match status" value="1"/>
</dbReference>
<dbReference type="GO" id="GO:0005789">
    <property type="term" value="C:endoplasmic reticulum membrane"/>
    <property type="evidence" value="ECO:0007669"/>
    <property type="project" value="UniProtKB-SubCell"/>
</dbReference>
<dbReference type="Pfam" id="PF00498">
    <property type="entry name" value="FHA"/>
    <property type="match status" value="1"/>
</dbReference>
<proteinExistence type="inferred from homology"/>
<evidence type="ECO:0000259" key="14">
    <source>
        <dbReference type="PROSITE" id="PS50020"/>
    </source>
</evidence>
<dbReference type="Gene3D" id="3.40.50.300">
    <property type="entry name" value="P-loop containing nucleotide triphosphate hydrolases"/>
    <property type="match status" value="1"/>
</dbReference>
<dbReference type="SMART" id="SM00441">
    <property type="entry name" value="FF"/>
    <property type="match status" value="1"/>
</dbReference>
<sequence>MTIISSWISEIGHSLSRTTGLSDDLSYWLAIVASALVLAALLFASLYVLGFWSSSGNGSKGKRGKLVMLMGPCGGGKTAMFSWWKSRNHPETVSSIRPNREVVTLPTGKQAEVVDFPGHRRLKFESYELLRNCACICYILDSTDRAMVKEAAESLYDLFTNQLFLKQLPPVLLVMNKQDKPTHRTTRRILGDLNKEIERLRTSRGQVLEGDDEVDNFLGVEGEAFDIEQHAPVPVEVAEYSAATVGKGTTEDADVVDVVADWVTAITVAPFPRMIPGIPPPLPPKAPAGASTGPVLPPPAPPVPMPPPLTAAPGTLLMPPVPMGVPPPPMPPSGDATRVLAAPTTSQQQLVTPAQMGWCEEYHIWDGRSFFYNPRTYVSCWEVPPEVRKSRAALLGGDHASDTGMTEEGSVVEEVGGETVGQQKANKTESEKRADFRQMLIDNGVDATWKWGQVADLAKKDMRYHALPTMGEKKQVFAEYLLHARRLAQQKERDDKREMMYEMVKALQQWSGMAEDTRYDQLAADSEMAGQEWWGKLTEKERMTLFEAFADDYCEIQKKNRQARDERNMQQLKKALKGSQSVTYDMSIADLEGLKEISSLDCWQQLQSNQRVTVWRTCAAAETRRLKNMVETGASTYSHKERKLRKDREIAGYLTGPSPQVDGGRNRIVGASSSRARRMAGLPTGGTSAIYREPEWSGPAKLPIYLEFISNGQVLREVDIRDDRKCYFMFGRDPAVCDIPLTKWEPRSSRHHAVLQFKEGSKSFYLYDLNSTHGTVVDGKKIPPGEYFEVHVGDQVQFSSTAPKLTLVIQGPEELQPQETEVDLAAFREEAQSEREVERQRHERDRERRRAMRQQERADRRADKVNPRASSRSGKLPLPGQIAAVVGAAAHSSSTAPPSAASTGGVFRGVREDDGLEEAMMEADAQDELTKELDVFDETGLQIDTRKLEQLQLNDKQRQLLLKIADKRRKLESNRQMLETAQMEAGGGPSVPSWRNTGAFEDEVERIKSTHQKKSQGDANKLYNRVGRMESDLQTMTDNLLLSLGIKNPMRDRMKRKELSEMYDTDVLGLDEEDDYYDQASAEMRESSQAGVKQPHSGETGEYDDLPSVNDGAETAKTLTEKKKALVSLLRETVTVVQQKEAQMAMKKATASRADSLDSYMVENEVKLIEGEKEAAEKRGLAIKERLEGITKLLSLAMAGSTSVDEVEQAKQEQRELEAKRAARAEALAAAKAARKEEAQLRKKARIQAPSDSIFGSELEADDLTKAAIKRRAELMHQQQQQESSSWVPAEAVKIDPNVGGLQGQSGGSLLDAAEEPEGEEEAEGVQWPEIPTPQYDDAAEESTWVPPADNDEKQEALRKKLGY</sequence>
<evidence type="ECO:0000256" key="12">
    <source>
        <dbReference type="SAM" id="Phobius"/>
    </source>
</evidence>
<feature type="region of interest" description="Disordered" evidence="11">
    <location>
        <begin position="1239"/>
        <end position="1261"/>
    </location>
</feature>
<evidence type="ECO:0000256" key="6">
    <source>
        <dbReference type="ARBA" id="ARBA00022824"/>
    </source>
</evidence>
<gene>
    <name evidence="15" type="primary">SLC4A1AP</name>
    <name evidence="15" type="ORF">FOZ61_004181</name>
</gene>
<feature type="compositionally biased region" description="Basic and acidic residues" evidence="11">
    <location>
        <begin position="1351"/>
        <end position="1364"/>
    </location>
</feature>
<dbReference type="SUPFAM" id="SSF52540">
    <property type="entry name" value="P-loop containing nucleoside triphosphate hydrolases"/>
    <property type="match status" value="1"/>
</dbReference>
<evidence type="ECO:0000259" key="13">
    <source>
        <dbReference type="PROSITE" id="PS50006"/>
    </source>
</evidence>
<evidence type="ECO:0000256" key="3">
    <source>
        <dbReference type="ARBA" id="ARBA00020256"/>
    </source>
</evidence>
<dbReference type="SUPFAM" id="SSF49879">
    <property type="entry name" value="SMAD/FHA domain"/>
    <property type="match status" value="1"/>
</dbReference>
<feature type="domain" description="WW" evidence="14">
    <location>
        <begin position="352"/>
        <end position="386"/>
    </location>
</feature>
<dbReference type="InterPro" id="IPR008984">
    <property type="entry name" value="SMAD_FHA_dom_sf"/>
</dbReference>
<protein>
    <recommendedName>
        <fullName evidence="3">Signal recognition particle receptor subunit beta</fullName>
    </recommendedName>
</protein>
<dbReference type="InterPro" id="IPR027417">
    <property type="entry name" value="P-loop_NTPase"/>
</dbReference>
<dbReference type="EMBL" id="JABAHT010000024">
    <property type="protein sequence ID" value="KAF4669418.1"/>
    <property type="molecule type" value="Genomic_DNA"/>
</dbReference>
<dbReference type="SUPFAM" id="SSF81698">
    <property type="entry name" value="FF domain"/>
    <property type="match status" value="1"/>
</dbReference>
<evidence type="ECO:0000256" key="5">
    <source>
        <dbReference type="ARBA" id="ARBA00022741"/>
    </source>
</evidence>
<comment type="subcellular location">
    <subcellularLocation>
        <location evidence="1">Endoplasmic reticulum membrane</location>
        <topology evidence="1">Single-pass membrane protein</topology>
    </subcellularLocation>
</comment>
<dbReference type="OrthoDB" id="41266at2759"/>